<dbReference type="InterPro" id="IPR044492">
    <property type="entry name" value="P_typ_ATPase_HD_dom"/>
</dbReference>
<dbReference type="InterPro" id="IPR018303">
    <property type="entry name" value="ATPase_P-typ_P_site"/>
</dbReference>
<dbReference type="GO" id="GO:0016887">
    <property type="term" value="F:ATP hydrolysis activity"/>
    <property type="evidence" value="ECO:0007669"/>
    <property type="project" value="InterPro"/>
</dbReference>
<keyword evidence="6" id="KW-1133">Transmembrane helix</keyword>
<evidence type="ECO:0000256" key="6">
    <source>
        <dbReference type="ARBA" id="ARBA00022989"/>
    </source>
</evidence>
<evidence type="ECO:0000313" key="13">
    <source>
        <dbReference type="Proteomes" id="UP000886858"/>
    </source>
</evidence>
<dbReference type="SFLD" id="SFLDF00027">
    <property type="entry name" value="p-type_atpase"/>
    <property type="match status" value="1"/>
</dbReference>
<dbReference type="InterPro" id="IPR008250">
    <property type="entry name" value="ATPase_P-typ_transduc_dom_A_sf"/>
</dbReference>
<dbReference type="PROSITE" id="PS00154">
    <property type="entry name" value="ATPASE_E1_E2"/>
    <property type="match status" value="1"/>
</dbReference>
<reference evidence="12" key="1">
    <citation type="journal article" date="2021" name="PeerJ">
        <title>Extensive microbial diversity within the chicken gut microbiome revealed by metagenomics and culture.</title>
        <authorList>
            <person name="Gilroy R."/>
            <person name="Ravi A."/>
            <person name="Getino M."/>
            <person name="Pursley I."/>
            <person name="Horton D.L."/>
            <person name="Alikhan N.F."/>
            <person name="Baker D."/>
            <person name="Gharbi K."/>
            <person name="Hall N."/>
            <person name="Watson M."/>
            <person name="Adriaenssens E.M."/>
            <person name="Foster-Nyarko E."/>
            <person name="Jarju S."/>
            <person name="Secka A."/>
            <person name="Antonio M."/>
            <person name="Oren A."/>
            <person name="Chaudhuri R.R."/>
            <person name="La Ragione R."/>
            <person name="Hildebrand F."/>
            <person name="Pallen M.J."/>
        </authorList>
    </citation>
    <scope>NUCLEOTIDE SEQUENCE</scope>
    <source>
        <strain evidence="12">CHK179-7159</strain>
    </source>
</reference>
<evidence type="ECO:0000256" key="2">
    <source>
        <dbReference type="ARBA" id="ARBA00006024"/>
    </source>
</evidence>
<keyword evidence="4" id="KW-0812">Transmembrane</keyword>
<sequence>MKFVIKHEIPGRLRIHLMQKKMTYAQADTLCWFLEKQTYVTGSKVYERTADAVICYTGDREKVLGELRGFCYERADVPENVLACSGREMNASFRERLIANVILHYGGRLLVPDPIRKIWLTFKALKFIWKGIRCLAKGRLEVPVLDAAAIGVSVARGNFNMAGSVMFLLGIGELLEDWTHKKSVGDLARSMSMNVKKVWLKTDDQEVLADASKVRPGDRVVVHMGNVIPFDGEVSAGEGMVNQASLTGEPLPVQRNAGKMVYAGTVLEEGELEIVVRAVSGSTRFEKIVTMIEESEKLKSNLESKAEHLADRLVPYTLLGTGIVGLITRNFTKALSVLMVDFSCALKLAMPITVLSAIREAGQYGITVKGGKYLEAVAEADTVVFDKTGTLTKAKPTVKQVVVFGDYPKEEALRMAACLEEHFPHSMAKAVVDAAKKRNLRHEEMHSKVEYIVAHGVASHIDGKKVVIGSSHFVFEDEGCTIRPKMQERFNALPDEYSHLYLAMEKELIAVICIEDPIREEAADMIRSLKAEGIKKVVMMTGDSEHTAAAVAKRVGVDAYYSEVLPEDKARFVEQEKAAGRKVIMVGDGINDSPALSAADAGAAISDGAELAREIADITIAAEDLSAVVTLKRIADAMMKRIRGNYREIVSINSALIAMGVGGVIPPAASALLHNTSTLAISLKSMRNLLPER</sequence>
<evidence type="ECO:0000256" key="9">
    <source>
        <dbReference type="ARBA" id="ARBA00049338"/>
    </source>
</evidence>
<keyword evidence="10" id="KW-0547">Nucleotide-binding</keyword>
<dbReference type="InterPro" id="IPR023214">
    <property type="entry name" value="HAD_sf"/>
</dbReference>
<keyword evidence="7" id="KW-0472">Membrane</keyword>
<evidence type="ECO:0000256" key="7">
    <source>
        <dbReference type="ARBA" id="ARBA00023136"/>
    </source>
</evidence>
<dbReference type="PANTHER" id="PTHR48085">
    <property type="entry name" value="CADMIUM/ZINC-TRANSPORTING ATPASE HMA2-RELATED"/>
    <property type="match status" value="1"/>
</dbReference>
<dbReference type="GO" id="GO:0046872">
    <property type="term" value="F:metal ion binding"/>
    <property type="evidence" value="ECO:0007669"/>
    <property type="project" value="UniProtKB-KW"/>
</dbReference>
<dbReference type="Gene3D" id="2.70.150.10">
    <property type="entry name" value="Calcium-transporting ATPase, cytoplasmic transduction domain A"/>
    <property type="match status" value="1"/>
</dbReference>
<feature type="domain" description="P-type ATPase A" evidence="11">
    <location>
        <begin position="193"/>
        <end position="293"/>
    </location>
</feature>
<dbReference type="Proteomes" id="UP000886858">
    <property type="component" value="Unassembled WGS sequence"/>
</dbReference>
<dbReference type="InterPro" id="IPR036412">
    <property type="entry name" value="HAD-like_sf"/>
</dbReference>
<keyword evidence="10" id="KW-0479">Metal-binding</keyword>
<dbReference type="SUPFAM" id="SSF56784">
    <property type="entry name" value="HAD-like"/>
    <property type="match status" value="1"/>
</dbReference>
<dbReference type="Pfam" id="PF00122">
    <property type="entry name" value="E1-E2_ATPase"/>
    <property type="match status" value="1"/>
</dbReference>
<keyword evidence="10" id="KW-0067">ATP-binding</keyword>
<dbReference type="PANTHER" id="PTHR48085:SF5">
    <property type="entry name" value="CADMIUM_ZINC-TRANSPORTING ATPASE HMA4-RELATED"/>
    <property type="match status" value="1"/>
</dbReference>
<evidence type="ECO:0000256" key="3">
    <source>
        <dbReference type="ARBA" id="ARBA00022539"/>
    </source>
</evidence>
<dbReference type="SFLD" id="SFLDG00002">
    <property type="entry name" value="C1.7:_P-type_atpase_like"/>
    <property type="match status" value="1"/>
</dbReference>
<keyword evidence="3" id="KW-0104">Cadmium</keyword>
<accession>A0A9D2I695</accession>
<evidence type="ECO:0000256" key="8">
    <source>
        <dbReference type="ARBA" id="ARBA00039103"/>
    </source>
</evidence>
<comment type="caution">
    <text evidence="12">The sequence shown here is derived from an EMBL/GenBank/DDBJ whole genome shotgun (WGS) entry which is preliminary data.</text>
</comment>
<organism evidence="12 13">
    <name type="scientific">Candidatus Eisenbergiella merdipullorum</name>
    <dbReference type="NCBI Taxonomy" id="2838553"/>
    <lineage>
        <taxon>Bacteria</taxon>
        <taxon>Bacillati</taxon>
        <taxon>Bacillota</taxon>
        <taxon>Clostridia</taxon>
        <taxon>Lachnospirales</taxon>
        <taxon>Lachnospiraceae</taxon>
        <taxon>Eisenbergiella</taxon>
    </lineage>
</organism>
<evidence type="ECO:0000256" key="4">
    <source>
        <dbReference type="ARBA" id="ARBA00022692"/>
    </source>
</evidence>
<gene>
    <name evidence="12" type="ORF">H9717_08475</name>
</gene>
<dbReference type="GO" id="GO:0005524">
    <property type="term" value="F:ATP binding"/>
    <property type="evidence" value="ECO:0007669"/>
    <property type="project" value="UniProtKB-UniRule"/>
</dbReference>
<dbReference type="EC" id="7.2.2.21" evidence="8"/>
<proteinExistence type="inferred from homology"/>
<comment type="similarity">
    <text evidence="2 10">Belongs to the cation transport ATPase (P-type) (TC 3.A.3) family. Type IB subfamily.</text>
</comment>
<dbReference type="Pfam" id="PF00702">
    <property type="entry name" value="Hydrolase"/>
    <property type="match status" value="1"/>
</dbReference>
<dbReference type="SUPFAM" id="SSF81653">
    <property type="entry name" value="Calcium ATPase, transduction domain A"/>
    <property type="match status" value="1"/>
</dbReference>
<dbReference type="InterPro" id="IPR001757">
    <property type="entry name" value="P_typ_ATPase"/>
</dbReference>
<dbReference type="InterPro" id="IPR059000">
    <property type="entry name" value="ATPase_P-type_domA"/>
</dbReference>
<dbReference type="InterPro" id="IPR027256">
    <property type="entry name" value="P-typ_ATPase_IB"/>
</dbReference>
<evidence type="ECO:0000313" key="12">
    <source>
        <dbReference type="EMBL" id="HJA93130.1"/>
    </source>
</evidence>
<keyword evidence="10" id="KW-1003">Cell membrane</keyword>
<dbReference type="Gene3D" id="3.40.1110.10">
    <property type="entry name" value="Calcium-transporting ATPase, cytoplasmic domain N"/>
    <property type="match status" value="1"/>
</dbReference>
<dbReference type="InterPro" id="IPR051014">
    <property type="entry name" value="Cation_Transport_ATPase_IB"/>
</dbReference>
<dbReference type="Gene3D" id="3.40.50.1000">
    <property type="entry name" value="HAD superfamily/HAD-like"/>
    <property type="match status" value="1"/>
</dbReference>
<evidence type="ECO:0000259" key="11">
    <source>
        <dbReference type="Pfam" id="PF00122"/>
    </source>
</evidence>
<dbReference type="AlphaFoldDB" id="A0A9D2I695"/>
<comment type="catalytic activity">
    <reaction evidence="9">
        <text>Cd(2+)(in) + ATP + H2O = Cd(2+)(out) + ADP + phosphate + H(+)</text>
        <dbReference type="Rhea" id="RHEA:12132"/>
        <dbReference type="ChEBI" id="CHEBI:15377"/>
        <dbReference type="ChEBI" id="CHEBI:15378"/>
        <dbReference type="ChEBI" id="CHEBI:30616"/>
        <dbReference type="ChEBI" id="CHEBI:43474"/>
        <dbReference type="ChEBI" id="CHEBI:48775"/>
        <dbReference type="ChEBI" id="CHEBI:456216"/>
        <dbReference type="EC" id="7.2.2.21"/>
    </reaction>
</comment>
<evidence type="ECO:0000256" key="1">
    <source>
        <dbReference type="ARBA" id="ARBA00004141"/>
    </source>
</evidence>
<evidence type="ECO:0000256" key="10">
    <source>
        <dbReference type="RuleBase" id="RU362081"/>
    </source>
</evidence>
<evidence type="ECO:0000256" key="5">
    <source>
        <dbReference type="ARBA" id="ARBA00022967"/>
    </source>
</evidence>
<reference evidence="12" key="2">
    <citation type="submission" date="2021-04" db="EMBL/GenBank/DDBJ databases">
        <authorList>
            <person name="Gilroy R."/>
        </authorList>
    </citation>
    <scope>NUCLEOTIDE SEQUENCE</scope>
    <source>
        <strain evidence="12">CHK179-7159</strain>
    </source>
</reference>
<dbReference type="SFLD" id="SFLDS00003">
    <property type="entry name" value="Haloacid_Dehalogenase"/>
    <property type="match status" value="1"/>
</dbReference>
<dbReference type="NCBIfam" id="TIGR01525">
    <property type="entry name" value="ATPase-IB_hvy"/>
    <property type="match status" value="1"/>
</dbReference>
<dbReference type="PRINTS" id="PR00119">
    <property type="entry name" value="CATATPASE"/>
</dbReference>
<dbReference type="InterPro" id="IPR023299">
    <property type="entry name" value="ATPase_P-typ_cyto_dom_N"/>
</dbReference>
<dbReference type="GO" id="GO:0008551">
    <property type="term" value="F:P-type cadmium transporter activity"/>
    <property type="evidence" value="ECO:0007669"/>
    <property type="project" value="UniProtKB-EC"/>
</dbReference>
<dbReference type="NCBIfam" id="TIGR01494">
    <property type="entry name" value="ATPase_P-type"/>
    <property type="match status" value="1"/>
</dbReference>
<comment type="subcellular location">
    <subcellularLocation>
        <location evidence="10">Cell membrane</location>
    </subcellularLocation>
    <subcellularLocation>
        <location evidence="1">Membrane</location>
        <topology evidence="1">Multi-pass membrane protein</topology>
    </subcellularLocation>
</comment>
<dbReference type="GO" id="GO:0005886">
    <property type="term" value="C:plasma membrane"/>
    <property type="evidence" value="ECO:0007669"/>
    <property type="project" value="UniProtKB-SubCell"/>
</dbReference>
<keyword evidence="5" id="KW-1278">Translocase</keyword>
<dbReference type="EMBL" id="DWYY01000089">
    <property type="protein sequence ID" value="HJA93130.1"/>
    <property type="molecule type" value="Genomic_DNA"/>
</dbReference>
<protein>
    <recommendedName>
        <fullName evidence="8">Cd(2+)-exporting ATPase</fullName>
        <ecNumber evidence="8">7.2.2.21</ecNumber>
    </recommendedName>
</protein>
<name>A0A9D2I695_9FIRM</name>